<evidence type="ECO:0000256" key="8">
    <source>
        <dbReference type="ARBA" id="ARBA00022842"/>
    </source>
</evidence>
<dbReference type="PANTHER" id="PTHR47685">
    <property type="entry name" value="MAGNESIUM TRANSPORT PROTEIN CORA"/>
    <property type="match status" value="1"/>
</dbReference>
<keyword evidence="8 13" id="KW-0460">Magnesium</keyword>
<dbReference type="InterPro" id="IPR038076">
    <property type="entry name" value="MgtE_N_sf"/>
</dbReference>
<evidence type="ECO:0000313" key="14">
    <source>
        <dbReference type="EMBL" id="MET7016236.1"/>
    </source>
</evidence>
<keyword evidence="11 13" id="KW-0472">Membrane</keyword>
<comment type="catalytic activity">
    <reaction evidence="12">
        <text>Mg(2+)(in) = Mg(2+)(out)</text>
        <dbReference type="Rhea" id="RHEA:29827"/>
        <dbReference type="ChEBI" id="CHEBI:18420"/>
    </reaction>
</comment>
<evidence type="ECO:0000256" key="3">
    <source>
        <dbReference type="ARBA" id="ARBA00019439"/>
    </source>
</evidence>
<dbReference type="InterPro" id="IPR045863">
    <property type="entry name" value="CorA_TM1_TM2"/>
</dbReference>
<evidence type="ECO:0000256" key="6">
    <source>
        <dbReference type="ARBA" id="ARBA00022519"/>
    </source>
</evidence>
<keyword evidence="6" id="KW-0997">Cell inner membrane</keyword>
<keyword evidence="10 13" id="KW-0406">Ion transport</keyword>
<comment type="similarity">
    <text evidence="2 13">Belongs to the CorA metal ion transporter (MIT) (TC 1.A.35) family.</text>
</comment>
<evidence type="ECO:0000256" key="9">
    <source>
        <dbReference type="ARBA" id="ARBA00022989"/>
    </source>
</evidence>
<keyword evidence="7 13" id="KW-0812">Transmembrane</keyword>
<comment type="function">
    <text evidence="13">Mediates influx of magnesium ions.</text>
</comment>
<keyword evidence="4 13" id="KW-0813">Transport</keyword>
<keyword evidence="5 13" id="KW-1003">Cell membrane</keyword>
<protein>
    <recommendedName>
        <fullName evidence="3 13">Magnesium transport protein CorA</fullName>
    </recommendedName>
</protein>
<dbReference type="Proteomes" id="UP001549691">
    <property type="component" value="Unassembled WGS sequence"/>
</dbReference>
<evidence type="ECO:0000313" key="15">
    <source>
        <dbReference type="Proteomes" id="UP001549691"/>
    </source>
</evidence>
<evidence type="ECO:0000256" key="2">
    <source>
        <dbReference type="ARBA" id="ARBA00009765"/>
    </source>
</evidence>
<dbReference type="SUPFAM" id="SSF144083">
    <property type="entry name" value="Magnesium transport protein CorA, transmembrane region"/>
    <property type="match status" value="1"/>
</dbReference>
<gene>
    <name evidence="13 14" type="primary">corA</name>
    <name evidence="14" type="ORF">ABXR19_18770</name>
</gene>
<evidence type="ECO:0000256" key="1">
    <source>
        <dbReference type="ARBA" id="ARBA00004429"/>
    </source>
</evidence>
<dbReference type="SUPFAM" id="SSF158791">
    <property type="entry name" value="MgtE N-terminal domain-like"/>
    <property type="match status" value="1"/>
</dbReference>
<evidence type="ECO:0000256" key="13">
    <source>
        <dbReference type="RuleBase" id="RU362010"/>
    </source>
</evidence>
<comment type="subcellular location">
    <subcellularLocation>
        <location evidence="1">Cell inner membrane</location>
        <topology evidence="1">Multi-pass membrane protein</topology>
    </subcellularLocation>
    <subcellularLocation>
        <location evidence="13">Membrane</location>
        <topology evidence="13">Multi-pass membrane protein</topology>
    </subcellularLocation>
</comment>
<evidence type="ECO:0000256" key="4">
    <source>
        <dbReference type="ARBA" id="ARBA00022448"/>
    </source>
</evidence>
<reference evidence="14 15" key="1">
    <citation type="submission" date="2024-07" db="EMBL/GenBank/DDBJ databases">
        <title>Uliginosibacterium flavum JJ3220;KACC:17644.</title>
        <authorList>
            <person name="Kim M.K."/>
        </authorList>
    </citation>
    <scope>NUCLEOTIDE SEQUENCE [LARGE SCALE GENOMIC DNA]</scope>
    <source>
        <strain evidence="14 15">KACC:17644</strain>
    </source>
</reference>
<keyword evidence="9 13" id="KW-1133">Transmembrane helix</keyword>
<feature type="transmembrane region" description="Helical" evidence="13">
    <location>
        <begin position="419"/>
        <end position="439"/>
    </location>
</feature>
<proteinExistence type="inferred from homology"/>
<dbReference type="InterPro" id="IPR002523">
    <property type="entry name" value="MgTranspt_CorA/ZnTranspt_ZntB"/>
</dbReference>
<comment type="caution">
    <text evidence="13">Lacks conserved residue(s) required for the propagation of feature annotation.</text>
</comment>
<dbReference type="SUPFAM" id="SSF143865">
    <property type="entry name" value="CorA soluble domain-like"/>
    <property type="match status" value="1"/>
</dbReference>
<dbReference type="InterPro" id="IPR050829">
    <property type="entry name" value="CorA_MIT"/>
</dbReference>
<dbReference type="EMBL" id="JBEWZI010000032">
    <property type="protein sequence ID" value="MET7016236.1"/>
    <property type="molecule type" value="Genomic_DNA"/>
</dbReference>
<dbReference type="RefSeq" id="WP_354602695.1">
    <property type="nucleotide sequence ID" value="NZ_JBEWZI010000032.1"/>
</dbReference>
<accession>A0ABV2TQN2</accession>
<dbReference type="Gene3D" id="1.25.60.10">
    <property type="entry name" value="MgtE N-terminal domain-like"/>
    <property type="match status" value="1"/>
</dbReference>
<dbReference type="Gene3D" id="1.20.58.340">
    <property type="entry name" value="Magnesium transport protein CorA, transmembrane region"/>
    <property type="match status" value="1"/>
</dbReference>
<dbReference type="InterPro" id="IPR004488">
    <property type="entry name" value="Mg/Co-transport_prot_CorA"/>
</dbReference>
<dbReference type="NCBIfam" id="TIGR00383">
    <property type="entry name" value="corA"/>
    <property type="match status" value="1"/>
</dbReference>
<evidence type="ECO:0000256" key="12">
    <source>
        <dbReference type="ARBA" id="ARBA00034269"/>
    </source>
</evidence>
<dbReference type="Gene3D" id="3.30.460.20">
    <property type="entry name" value="CorA soluble domain-like"/>
    <property type="match status" value="1"/>
</dbReference>
<dbReference type="InterPro" id="IPR045861">
    <property type="entry name" value="CorA_cytoplasmic_dom"/>
</dbReference>
<evidence type="ECO:0000256" key="5">
    <source>
        <dbReference type="ARBA" id="ARBA00022475"/>
    </source>
</evidence>
<name>A0ABV2TQN2_9RHOO</name>
<comment type="caution">
    <text evidence="14">The sequence shown here is derived from an EMBL/GenBank/DDBJ whole genome shotgun (WGS) entry which is preliminary data.</text>
</comment>
<organism evidence="14 15">
    <name type="scientific">Uliginosibacterium flavum</name>
    <dbReference type="NCBI Taxonomy" id="1396831"/>
    <lineage>
        <taxon>Bacteria</taxon>
        <taxon>Pseudomonadati</taxon>
        <taxon>Pseudomonadota</taxon>
        <taxon>Betaproteobacteria</taxon>
        <taxon>Rhodocyclales</taxon>
        <taxon>Zoogloeaceae</taxon>
        <taxon>Uliginosibacterium</taxon>
    </lineage>
</organism>
<sequence>MSENEDLPSVSASEEAFQLHLQEVQVLLSRHRLVEDLVRRQDMPRHDLVDGLVHRQNLVELQRKFDALEAPEIARILEALPHNESVVVWELVKAARGEDILEELSSDEFRDTLTSEPEQPERKPLMLNAFELHNGRLRQINIETRAALAAAKPIWVDLIAPDKEELEWVKQVFGLTLPDPEDLTDLEESARFYIEDESDQIHLHSAFLLDKADESRNVGVAFVLHHGILFSIRNEELPVFRLQRLRARIQPGYVSDGKDVLLDLYAADVEYSADTLEDVYASLEAVGKRVLSTEITDAEAARILAAIAAEEDLNGRIRRNVMDTRRALSFLIRGKFLSKDQQEDARQILRDIESLDGHTAFLFDKINFLMDATVGFININQNKIIKLFSVASVAMLPPTLIASVYGMNFKFMPELEWAHGYPFSLGLMLISILIPFWYFNKKGWLR</sequence>
<evidence type="ECO:0000256" key="7">
    <source>
        <dbReference type="ARBA" id="ARBA00022692"/>
    </source>
</evidence>
<dbReference type="Pfam" id="PF01544">
    <property type="entry name" value="CorA"/>
    <property type="match status" value="1"/>
</dbReference>
<dbReference type="PANTHER" id="PTHR47685:SF1">
    <property type="entry name" value="MAGNESIUM TRANSPORT PROTEIN CORA"/>
    <property type="match status" value="1"/>
</dbReference>
<evidence type="ECO:0000256" key="11">
    <source>
        <dbReference type="ARBA" id="ARBA00023136"/>
    </source>
</evidence>
<dbReference type="CDD" id="cd12835">
    <property type="entry name" value="EcCorA-like_1"/>
    <property type="match status" value="1"/>
</dbReference>
<evidence type="ECO:0000256" key="10">
    <source>
        <dbReference type="ARBA" id="ARBA00023065"/>
    </source>
</evidence>
<keyword evidence="15" id="KW-1185">Reference proteome</keyword>